<evidence type="ECO:0000256" key="1">
    <source>
        <dbReference type="SAM" id="MobiDB-lite"/>
    </source>
</evidence>
<sequence>MLSMVLPTHRKNSYSEVTVKEIRSAGLRGGTEIVVTAIIEVLPVYFAEPITAGEERLSSGDLELDDPAGRHPAGWNVD</sequence>
<dbReference type="EMBL" id="BGZK01002451">
    <property type="protein sequence ID" value="GBP94041.1"/>
    <property type="molecule type" value="Genomic_DNA"/>
</dbReference>
<comment type="caution">
    <text evidence="2">The sequence shown here is derived from an EMBL/GenBank/DDBJ whole genome shotgun (WGS) entry which is preliminary data.</text>
</comment>
<name>A0A4C1ZZ06_EUMVA</name>
<dbReference type="AlphaFoldDB" id="A0A4C1ZZ06"/>
<reference evidence="2 3" key="1">
    <citation type="journal article" date="2019" name="Commun. Biol.">
        <title>The bagworm genome reveals a unique fibroin gene that provides high tensile strength.</title>
        <authorList>
            <person name="Kono N."/>
            <person name="Nakamura H."/>
            <person name="Ohtoshi R."/>
            <person name="Tomita M."/>
            <person name="Numata K."/>
            <person name="Arakawa K."/>
        </authorList>
    </citation>
    <scope>NUCLEOTIDE SEQUENCE [LARGE SCALE GENOMIC DNA]</scope>
</reference>
<proteinExistence type="predicted"/>
<evidence type="ECO:0000313" key="2">
    <source>
        <dbReference type="EMBL" id="GBP94041.1"/>
    </source>
</evidence>
<gene>
    <name evidence="2" type="ORF">EVAR_100895_1</name>
</gene>
<dbReference type="Proteomes" id="UP000299102">
    <property type="component" value="Unassembled WGS sequence"/>
</dbReference>
<accession>A0A4C1ZZ06</accession>
<organism evidence="2 3">
    <name type="scientific">Eumeta variegata</name>
    <name type="common">Bagworm moth</name>
    <name type="synonym">Eumeta japonica</name>
    <dbReference type="NCBI Taxonomy" id="151549"/>
    <lineage>
        <taxon>Eukaryota</taxon>
        <taxon>Metazoa</taxon>
        <taxon>Ecdysozoa</taxon>
        <taxon>Arthropoda</taxon>
        <taxon>Hexapoda</taxon>
        <taxon>Insecta</taxon>
        <taxon>Pterygota</taxon>
        <taxon>Neoptera</taxon>
        <taxon>Endopterygota</taxon>
        <taxon>Lepidoptera</taxon>
        <taxon>Glossata</taxon>
        <taxon>Ditrysia</taxon>
        <taxon>Tineoidea</taxon>
        <taxon>Psychidae</taxon>
        <taxon>Oiketicinae</taxon>
        <taxon>Eumeta</taxon>
    </lineage>
</organism>
<evidence type="ECO:0000313" key="3">
    <source>
        <dbReference type="Proteomes" id="UP000299102"/>
    </source>
</evidence>
<feature type="region of interest" description="Disordered" evidence="1">
    <location>
        <begin position="56"/>
        <end position="78"/>
    </location>
</feature>
<keyword evidence="3" id="KW-1185">Reference proteome</keyword>
<protein>
    <submittedName>
        <fullName evidence="2">Uncharacterized protein</fullName>
    </submittedName>
</protein>